<organism evidence="1 2">
    <name type="scientific">Mya arenaria</name>
    <name type="common">Soft-shell clam</name>
    <dbReference type="NCBI Taxonomy" id="6604"/>
    <lineage>
        <taxon>Eukaryota</taxon>
        <taxon>Metazoa</taxon>
        <taxon>Spiralia</taxon>
        <taxon>Lophotrochozoa</taxon>
        <taxon>Mollusca</taxon>
        <taxon>Bivalvia</taxon>
        <taxon>Autobranchia</taxon>
        <taxon>Heteroconchia</taxon>
        <taxon>Euheterodonta</taxon>
        <taxon>Imparidentia</taxon>
        <taxon>Neoheterodontei</taxon>
        <taxon>Myida</taxon>
        <taxon>Myoidea</taxon>
        <taxon>Myidae</taxon>
        <taxon>Mya</taxon>
    </lineage>
</organism>
<evidence type="ECO:0000313" key="2">
    <source>
        <dbReference type="Proteomes" id="UP001164746"/>
    </source>
</evidence>
<evidence type="ECO:0000313" key="1">
    <source>
        <dbReference type="EMBL" id="WAR20232.1"/>
    </source>
</evidence>
<sequence>MENTSERKIEKSKKNASYFKIYLKDVEVRDLRNNLKYMKSIIDRIAKDVHSNDLSYEQFVVDETFGIELVRVQDVAGSGYNIKSCVDITSTLERNKTRALVTAIARIESHPQWNSIRLGRDIQRQLAINLHEKAVVP</sequence>
<keyword evidence="2" id="KW-1185">Reference proteome</keyword>
<accession>A0ABY7FGS9</accession>
<name>A0ABY7FGS9_MYAAR</name>
<dbReference type="Proteomes" id="UP001164746">
    <property type="component" value="Chromosome 11"/>
</dbReference>
<reference evidence="1" key="1">
    <citation type="submission" date="2022-11" db="EMBL/GenBank/DDBJ databases">
        <title>Centuries of genome instability and evolution in soft-shell clam transmissible cancer (bioRxiv).</title>
        <authorList>
            <person name="Hart S.F.M."/>
            <person name="Yonemitsu M.A."/>
            <person name="Giersch R.M."/>
            <person name="Beal B.F."/>
            <person name="Arriagada G."/>
            <person name="Davis B.W."/>
            <person name="Ostrander E.A."/>
            <person name="Goff S.P."/>
            <person name="Metzger M.J."/>
        </authorList>
    </citation>
    <scope>NUCLEOTIDE SEQUENCE</scope>
    <source>
        <strain evidence="1">MELC-2E11</strain>
        <tissue evidence="1">Siphon/mantle</tissue>
    </source>
</reference>
<gene>
    <name evidence="1" type="ORF">MAR_002070</name>
</gene>
<protein>
    <submittedName>
        <fullName evidence="1">Uncharacterized protein</fullName>
    </submittedName>
</protein>
<proteinExistence type="predicted"/>
<dbReference type="EMBL" id="CP111022">
    <property type="protein sequence ID" value="WAR20232.1"/>
    <property type="molecule type" value="Genomic_DNA"/>
</dbReference>